<proteinExistence type="predicted"/>
<evidence type="ECO:0000313" key="2">
    <source>
        <dbReference type="EMBL" id="KAG5535635.1"/>
    </source>
</evidence>
<feature type="transmembrane region" description="Helical" evidence="1">
    <location>
        <begin position="59"/>
        <end position="75"/>
    </location>
</feature>
<protein>
    <submittedName>
        <fullName evidence="2">Uncharacterized protein</fullName>
    </submittedName>
</protein>
<gene>
    <name evidence="2" type="ORF">RHGRI_023403</name>
</gene>
<keyword evidence="1" id="KW-0812">Transmembrane</keyword>
<sequence length="103" mass="12460">MAIRRRGFPEDAIFREIERAELTRTIRTLRFQPFIFILFCAVLTIGMQRWFDRNNRLKTFWYWALAVAVALAVFVKEYERRLLQAFDERCRVSQRRRGRAVAS</sequence>
<dbReference type="AlphaFoldDB" id="A0AAV6J8X0"/>
<dbReference type="EMBL" id="JACTNZ010000008">
    <property type="protein sequence ID" value="KAG5535635.1"/>
    <property type="molecule type" value="Genomic_DNA"/>
</dbReference>
<keyword evidence="1" id="KW-0472">Membrane</keyword>
<evidence type="ECO:0000256" key="1">
    <source>
        <dbReference type="SAM" id="Phobius"/>
    </source>
</evidence>
<keyword evidence="3" id="KW-1185">Reference proteome</keyword>
<dbReference type="Proteomes" id="UP000823749">
    <property type="component" value="Chromosome 8"/>
</dbReference>
<comment type="caution">
    <text evidence="2">The sequence shown here is derived from an EMBL/GenBank/DDBJ whole genome shotgun (WGS) entry which is preliminary data.</text>
</comment>
<evidence type="ECO:0000313" key="3">
    <source>
        <dbReference type="Proteomes" id="UP000823749"/>
    </source>
</evidence>
<feature type="transmembrane region" description="Helical" evidence="1">
    <location>
        <begin position="29"/>
        <end position="47"/>
    </location>
</feature>
<organism evidence="2 3">
    <name type="scientific">Rhododendron griersonianum</name>
    <dbReference type="NCBI Taxonomy" id="479676"/>
    <lineage>
        <taxon>Eukaryota</taxon>
        <taxon>Viridiplantae</taxon>
        <taxon>Streptophyta</taxon>
        <taxon>Embryophyta</taxon>
        <taxon>Tracheophyta</taxon>
        <taxon>Spermatophyta</taxon>
        <taxon>Magnoliopsida</taxon>
        <taxon>eudicotyledons</taxon>
        <taxon>Gunneridae</taxon>
        <taxon>Pentapetalae</taxon>
        <taxon>asterids</taxon>
        <taxon>Ericales</taxon>
        <taxon>Ericaceae</taxon>
        <taxon>Ericoideae</taxon>
        <taxon>Rhodoreae</taxon>
        <taxon>Rhododendron</taxon>
    </lineage>
</organism>
<keyword evidence="1" id="KW-1133">Transmembrane helix</keyword>
<name>A0AAV6J8X0_9ERIC</name>
<reference evidence="2" key="1">
    <citation type="submission" date="2020-08" db="EMBL/GenBank/DDBJ databases">
        <title>Plant Genome Project.</title>
        <authorList>
            <person name="Zhang R.-G."/>
        </authorList>
    </citation>
    <scope>NUCLEOTIDE SEQUENCE</scope>
    <source>
        <strain evidence="2">WSP0</strain>
        <tissue evidence="2">Leaf</tissue>
    </source>
</reference>
<accession>A0AAV6J8X0</accession>